<dbReference type="Proteomes" id="UP000265882">
    <property type="component" value="Unassembled WGS sequence"/>
</dbReference>
<evidence type="ECO:0000256" key="1">
    <source>
        <dbReference type="ARBA" id="ARBA00022553"/>
    </source>
</evidence>
<feature type="domain" description="Response regulatory" evidence="3">
    <location>
        <begin position="8"/>
        <end position="125"/>
    </location>
</feature>
<evidence type="ECO:0000259" key="3">
    <source>
        <dbReference type="PROSITE" id="PS50110"/>
    </source>
</evidence>
<dbReference type="EMBL" id="QZKU01000048">
    <property type="protein sequence ID" value="RJP23230.1"/>
    <property type="molecule type" value="Genomic_DNA"/>
</dbReference>
<feature type="modified residue" description="4-aspartylphosphate" evidence="2">
    <location>
        <position position="60"/>
    </location>
</feature>
<dbReference type="SMART" id="SM00448">
    <property type="entry name" value="REC"/>
    <property type="match status" value="1"/>
</dbReference>
<protein>
    <submittedName>
        <fullName evidence="4">Response regulator</fullName>
    </submittedName>
</protein>
<dbReference type="InterPro" id="IPR001789">
    <property type="entry name" value="Sig_transdc_resp-reg_receiver"/>
</dbReference>
<dbReference type="AlphaFoldDB" id="A0A3A4P1K4"/>
<dbReference type="Pfam" id="PF00072">
    <property type="entry name" value="Response_reg"/>
    <property type="match status" value="1"/>
</dbReference>
<dbReference type="InterPro" id="IPR033753">
    <property type="entry name" value="GCV_H/Fam206"/>
</dbReference>
<keyword evidence="1 2" id="KW-0597">Phosphoprotein</keyword>
<organism evidence="4 5">
    <name type="scientific">Abyssobacteria bacterium (strain SURF_5)</name>
    <dbReference type="NCBI Taxonomy" id="2093360"/>
    <lineage>
        <taxon>Bacteria</taxon>
        <taxon>Pseudomonadati</taxon>
        <taxon>Candidatus Hydrogenedentota</taxon>
        <taxon>Candidatus Abyssobacteria</taxon>
    </lineage>
</organism>
<reference evidence="4 5" key="1">
    <citation type="journal article" date="2017" name="ISME J.">
        <title>Energy and carbon metabolisms in a deep terrestrial subsurface fluid microbial community.</title>
        <authorList>
            <person name="Momper L."/>
            <person name="Jungbluth S.P."/>
            <person name="Lee M.D."/>
            <person name="Amend J.P."/>
        </authorList>
    </citation>
    <scope>NUCLEOTIDE SEQUENCE [LARGE SCALE GENOMIC DNA]</scope>
    <source>
        <strain evidence="4">SURF_5</strain>
    </source>
</reference>
<dbReference type="PROSITE" id="PS50110">
    <property type="entry name" value="RESPONSE_REGULATORY"/>
    <property type="match status" value="1"/>
</dbReference>
<evidence type="ECO:0000313" key="5">
    <source>
        <dbReference type="Proteomes" id="UP000265882"/>
    </source>
</evidence>
<dbReference type="PANTHER" id="PTHR44591:SF3">
    <property type="entry name" value="RESPONSE REGULATORY DOMAIN-CONTAINING PROTEIN"/>
    <property type="match status" value="1"/>
</dbReference>
<dbReference type="GO" id="GO:0000160">
    <property type="term" value="P:phosphorelay signal transduction system"/>
    <property type="evidence" value="ECO:0007669"/>
    <property type="project" value="InterPro"/>
</dbReference>
<dbReference type="Gene3D" id="2.40.50.100">
    <property type="match status" value="1"/>
</dbReference>
<dbReference type="Gene3D" id="3.40.50.2300">
    <property type="match status" value="1"/>
</dbReference>
<accession>A0A3A4P1K4</accession>
<dbReference type="InterPro" id="IPR011006">
    <property type="entry name" value="CheY-like_superfamily"/>
</dbReference>
<evidence type="ECO:0000313" key="4">
    <source>
        <dbReference type="EMBL" id="RJP23230.1"/>
    </source>
</evidence>
<sequence length="261" mass="29257">MRMAERVKVLVVDDEEIVLQSVRKVLKSDEEHEFVIDSVLSPDEGLRLLDAGKYDVVVTDLMMPGIDGLQLIDRVRQVDRDARIIMITGYATMRTALQALRKGAFDYIAKPFTKEELRTVVKNAAQVKKVSEGAEEPVEVAATDEIRSFFNQTYARMLPDGTMYFGVEPGFLATIGAPLSIEISKIGETVPQGLPFATITGSNMRVFNLRAPFSARIVEINEKAVRDFSIVREDPRGEGWLLHVIPTDFQNELENITPLQE</sequence>
<dbReference type="SUPFAM" id="SSF52172">
    <property type="entry name" value="CheY-like"/>
    <property type="match status" value="1"/>
</dbReference>
<dbReference type="InterPro" id="IPR011053">
    <property type="entry name" value="Single_hybrid_motif"/>
</dbReference>
<dbReference type="Pfam" id="PF01597">
    <property type="entry name" value="GCV_H"/>
    <property type="match status" value="1"/>
</dbReference>
<dbReference type="PANTHER" id="PTHR44591">
    <property type="entry name" value="STRESS RESPONSE REGULATOR PROTEIN 1"/>
    <property type="match status" value="1"/>
</dbReference>
<gene>
    <name evidence="4" type="ORF">C4520_06660</name>
</gene>
<evidence type="ECO:0000256" key="2">
    <source>
        <dbReference type="PROSITE-ProRule" id="PRU00169"/>
    </source>
</evidence>
<proteinExistence type="predicted"/>
<dbReference type="InterPro" id="IPR050595">
    <property type="entry name" value="Bact_response_regulator"/>
</dbReference>
<name>A0A3A4P1K4_ABYX5</name>
<comment type="caution">
    <text evidence="4">The sequence shown here is derived from an EMBL/GenBank/DDBJ whole genome shotgun (WGS) entry which is preliminary data.</text>
</comment>
<dbReference type="SUPFAM" id="SSF51230">
    <property type="entry name" value="Single hybrid motif"/>
    <property type="match status" value="1"/>
</dbReference>